<dbReference type="InterPro" id="IPR041916">
    <property type="entry name" value="Anti_sigma_zinc_sf"/>
</dbReference>
<evidence type="ECO:0000313" key="5">
    <source>
        <dbReference type="Proteomes" id="UP000540568"/>
    </source>
</evidence>
<feature type="domain" description="Putative zinc-finger" evidence="3">
    <location>
        <begin position="25"/>
        <end position="58"/>
    </location>
</feature>
<evidence type="ECO:0000256" key="1">
    <source>
        <dbReference type="ARBA" id="ARBA00023015"/>
    </source>
</evidence>
<sequence length="86" mass="9557">MSAICIDELVAVPDAGGVPAVQPECGSTRAAIPGYLDRRLDARRKRRFEAHIDRCAGCIRAFIDVRQVGWAQRGASRPQRGVRRWP</sequence>
<accession>A0A7W3J906</accession>
<organism evidence="4 5">
    <name type="scientific">Promicromonospora sukumoe</name>
    <dbReference type="NCBI Taxonomy" id="88382"/>
    <lineage>
        <taxon>Bacteria</taxon>
        <taxon>Bacillati</taxon>
        <taxon>Actinomycetota</taxon>
        <taxon>Actinomycetes</taxon>
        <taxon>Micrococcales</taxon>
        <taxon>Promicromonosporaceae</taxon>
        <taxon>Promicromonospora</taxon>
    </lineage>
</organism>
<keyword evidence="1" id="KW-0805">Transcription regulation</keyword>
<comment type="caution">
    <text evidence="4">The sequence shown here is derived from an EMBL/GenBank/DDBJ whole genome shotgun (WGS) entry which is preliminary data.</text>
</comment>
<keyword evidence="5" id="KW-1185">Reference proteome</keyword>
<proteinExistence type="predicted"/>
<protein>
    <submittedName>
        <fullName evidence="4">Anti-sigma factor RsiW</fullName>
    </submittedName>
</protein>
<dbReference type="AlphaFoldDB" id="A0A7W3J906"/>
<evidence type="ECO:0000259" key="3">
    <source>
        <dbReference type="Pfam" id="PF13490"/>
    </source>
</evidence>
<dbReference type="Gene3D" id="1.10.10.1320">
    <property type="entry name" value="Anti-sigma factor, zinc-finger domain"/>
    <property type="match status" value="1"/>
</dbReference>
<dbReference type="InterPro" id="IPR027383">
    <property type="entry name" value="Znf_put"/>
</dbReference>
<reference evidence="4 5" key="1">
    <citation type="submission" date="2020-07" db="EMBL/GenBank/DDBJ databases">
        <title>Sequencing the genomes of 1000 actinobacteria strains.</title>
        <authorList>
            <person name="Klenk H.-P."/>
        </authorList>
    </citation>
    <scope>NUCLEOTIDE SEQUENCE [LARGE SCALE GENOMIC DNA]</scope>
    <source>
        <strain evidence="4 5">DSM 44121</strain>
    </source>
</reference>
<dbReference type="Pfam" id="PF13490">
    <property type="entry name" value="zf-HC2"/>
    <property type="match status" value="1"/>
</dbReference>
<evidence type="ECO:0000256" key="2">
    <source>
        <dbReference type="ARBA" id="ARBA00023163"/>
    </source>
</evidence>
<evidence type="ECO:0000313" key="4">
    <source>
        <dbReference type="EMBL" id="MBA8808510.1"/>
    </source>
</evidence>
<dbReference type="Proteomes" id="UP000540568">
    <property type="component" value="Unassembled WGS sequence"/>
</dbReference>
<dbReference type="EMBL" id="JACGWV010000001">
    <property type="protein sequence ID" value="MBA8808510.1"/>
    <property type="molecule type" value="Genomic_DNA"/>
</dbReference>
<dbReference type="RefSeq" id="WP_182616559.1">
    <property type="nucleotide sequence ID" value="NZ_BAAATF010000003.1"/>
</dbReference>
<gene>
    <name evidence="4" type="ORF">FHX71_002452</name>
</gene>
<keyword evidence="2" id="KW-0804">Transcription</keyword>
<name>A0A7W3J906_9MICO</name>